<feature type="coiled-coil region" evidence="1">
    <location>
        <begin position="253"/>
        <end position="290"/>
    </location>
</feature>
<dbReference type="PANTHER" id="PTHR40278">
    <property type="entry name" value="DNA UTILIZATION PROTEIN HOFN"/>
    <property type="match status" value="1"/>
</dbReference>
<protein>
    <recommendedName>
        <fullName evidence="6">General secretion pathway protein GspL</fullName>
    </recommendedName>
</protein>
<keyword evidence="3" id="KW-0812">Transmembrane</keyword>
<dbReference type="Gene3D" id="3.30.1490.300">
    <property type="match status" value="1"/>
</dbReference>
<keyword evidence="3" id="KW-0472">Membrane</keyword>
<evidence type="ECO:0000256" key="3">
    <source>
        <dbReference type="SAM" id="Phobius"/>
    </source>
</evidence>
<dbReference type="InterPro" id="IPR043129">
    <property type="entry name" value="ATPase_NBD"/>
</dbReference>
<keyword evidence="3" id="KW-1133">Transmembrane helix</keyword>
<gene>
    <name evidence="4" type="ORF">DZC52_14355</name>
</gene>
<dbReference type="InterPro" id="IPR007813">
    <property type="entry name" value="PilN"/>
</dbReference>
<name>A0A3E1K4U5_9GAMM</name>
<comment type="caution">
    <text evidence="4">The sequence shown here is derived from an EMBL/GenBank/DDBJ whole genome shotgun (WGS) entry which is preliminary data.</text>
</comment>
<sequence>MNQSAINEYWGSVVARYRAGPLPGFLKWWRGELAGLFPRSLRERMIPPRPQLWLVPQAEGREFTVWAGGDSPDRRDTFGASEDAGLLRDRWQELLGGFEDGQPEIRLCLPPEDMLHCPVELPLAVEANLAESLRYQLDQVTPFSADQVYFDYDIVERDAEHGRLKIDLRLAMRSRVDALRERLAAIGIRPHAIDCLGGEAGHPECEGFNMLPLAERPRHVYRRARINWLLAGGLVLVLAVVMVESLFLHQRTVDQLQSEVDALRGEADQVLALQRELQDALAAANFLAERRRRQPVSVEVLDEVTRILPNDIWLTQMQIRGNELMIQGLADQSQRLIELINESDLLAEAEFRGSVSIDPGSGRERFNAQARIETTGGERAAAAGSGE</sequence>
<dbReference type="Pfam" id="PF05137">
    <property type="entry name" value="PilN"/>
    <property type="match status" value="1"/>
</dbReference>
<dbReference type="RefSeq" id="WP_116651841.1">
    <property type="nucleotide sequence ID" value="NZ_QUZK01000052.1"/>
</dbReference>
<feature type="transmembrane region" description="Helical" evidence="3">
    <location>
        <begin position="226"/>
        <end position="248"/>
    </location>
</feature>
<dbReference type="SUPFAM" id="SSF53067">
    <property type="entry name" value="Actin-like ATPase domain"/>
    <property type="match status" value="1"/>
</dbReference>
<feature type="region of interest" description="Disordered" evidence="2">
    <location>
        <begin position="358"/>
        <end position="387"/>
    </location>
</feature>
<feature type="compositionally biased region" description="Low complexity" evidence="2">
    <location>
        <begin position="373"/>
        <end position="387"/>
    </location>
</feature>
<keyword evidence="1" id="KW-0175">Coiled coil</keyword>
<proteinExistence type="predicted"/>
<accession>A0A3E1K4U5</accession>
<dbReference type="Proteomes" id="UP000260351">
    <property type="component" value="Unassembled WGS sequence"/>
</dbReference>
<reference evidence="4 5" key="1">
    <citation type="submission" date="2018-08" db="EMBL/GenBank/DDBJ databases">
        <title>Wenzhouxiangella salilacus sp. nov., a novel bacterium isolated from a saline lake in Xinjiang Province, China.</title>
        <authorList>
            <person name="Han S."/>
        </authorList>
    </citation>
    <scope>NUCLEOTIDE SEQUENCE [LARGE SCALE GENOMIC DNA]</scope>
    <source>
        <strain evidence="4 5">XDB06</strain>
    </source>
</reference>
<evidence type="ECO:0000313" key="5">
    <source>
        <dbReference type="Proteomes" id="UP000260351"/>
    </source>
</evidence>
<dbReference type="EMBL" id="QUZK01000052">
    <property type="protein sequence ID" value="RFF29035.1"/>
    <property type="molecule type" value="Genomic_DNA"/>
</dbReference>
<evidence type="ECO:0000313" key="4">
    <source>
        <dbReference type="EMBL" id="RFF29035.1"/>
    </source>
</evidence>
<evidence type="ECO:0008006" key="6">
    <source>
        <dbReference type="Google" id="ProtNLM"/>
    </source>
</evidence>
<evidence type="ECO:0000256" key="2">
    <source>
        <dbReference type="SAM" id="MobiDB-lite"/>
    </source>
</evidence>
<dbReference type="PANTHER" id="PTHR40278:SF1">
    <property type="entry name" value="DNA UTILIZATION PROTEIN HOFN"/>
    <property type="match status" value="1"/>
</dbReference>
<dbReference type="AlphaFoldDB" id="A0A3E1K4U5"/>
<organism evidence="4 5">
    <name type="scientific">Wenzhouxiangella sediminis</name>
    <dbReference type="NCBI Taxonomy" id="1792836"/>
    <lineage>
        <taxon>Bacteria</taxon>
        <taxon>Pseudomonadati</taxon>
        <taxon>Pseudomonadota</taxon>
        <taxon>Gammaproteobacteria</taxon>
        <taxon>Chromatiales</taxon>
        <taxon>Wenzhouxiangellaceae</taxon>
        <taxon>Wenzhouxiangella</taxon>
    </lineage>
</organism>
<keyword evidence="5" id="KW-1185">Reference proteome</keyword>
<dbReference type="OrthoDB" id="5621075at2"/>
<evidence type="ECO:0000256" key="1">
    <source>
        <dbReference type="SAM" id="Coils"/>
    </source>
</evidence>
<dbReference type="InterPro" id="IPR052534">
    <property type="entry name" value="Extracell_DNA_Util/SecSys_Comp"/>
</dbReference>